<sequence length="366" mass="42842">MKIGIATIHHAKFSYGAYLQAMAMVKLCRNFSNDVKIINYENIYEQTELKTKNVSFLKKIKQYTNFYTRMYLYNMKKNPYRDSTKLDSLYGCVTKKYYSVFELRDLRYDVLVCGSDQIWNPEIMGEIDPFFLLDFGKAKRRVSYAASMGSYEINDREKVLFSGYLKNFTAISVREEHAKKQLQGLTNKKIQVVSDPTLLLSRADWEACFPDELSCKKKDGPKYILCFFVWNGISKYMEDVKKYAKELNLPIWNIQAHSKKIKGVDQVIQAPTVGEFLRLIDNAELIITNSFHGVAFSLNLNKNFIPILNMKNPERVKNLLNNMELEQLIDAEPKEVMHMIDYDQVNFRMRQLRDKSYQWLKNAIIG</sequence>
<evidence type="ECO:0000313" key="3">
    <source>
        <dbReference type="Proteomes" id="UP001060164"/>
    </source>
</evidence>
<keyword evidence="3" id="KW-1185">Reference proteome</keyword>
<gene>
    <name evidence="2" type="ORF">NQ502_17060</name>
</gene>
<evidence type="ECO:0000259" key="1">
    <source>
        <dbReference type="Pfam" id="PF04230"/>
    </source>
</evidence>
<dbReference type="InterPro" id="IPR007345">
    <property type="entry name" value="Polysacch_pyruvyl_Trfase"/>
</dbReference>
<reference evidence="2" key="1">
    <citation type="journal article" date="2022" name="Cell">
        <title>Design, construction, and in vivo augmentation of a complex gut microbiome.</title>
        <authorList>
            <person name="Cheng A.G."/>
            <person name="Ho P.Y."/>
            <person name="Aranda-Diaz A."/>
            <person name="Jain S."/>
            <person name="Yu F.B."/>
            <person name="Meng X."/>
            <person name="Wang M."/>
            <person name="Iakiviak M."/>
            <person name="Nagashima K."/>
            <person name="Zhao A."/>
            <person name="Murugkar P."/>
            <person name="Patil A."/>
            <person name="Atabakhsh K."/>
            <person name="Weakley A."/>
            <person name="Yan J."/>
            <person name="Brumbaugh A.R."/>
            <person name="Higginbottom S."/>
            <person name="Dimas A."/>
            <person name="Shiver A.L."/>
            <person name="Deutschbauer A."/>
            <person name="Neff N."/>
            <person name="Sonnenburg J.L."/>
            <person name="Huang K.C."/>
            <person name="Fischbach M.A."/>
        </authorList>
    </citation>
    <scope>NUCLEOTIDE SEQUENCE</scope>
    <source>
        <strain evidence="2">DSM 19829</strain>
    </source>
</reference>
<name>A0ABY5VEL8_9FIRM</name>
<proteinExistence type="predicted"/>
<evidence type="ECO:0000313" key="2">
    <source>
        <dbReference type="EMBL" id="UWP59054.1"/>
    </source>
</evidence>
<accession>A0ABY5VEL8</accession>
<feature type="domain" description="Polysaccharide pyruvyl transferase" evidence="1">
    <location>
        <begin position="15"/>
        <end position="309"/>
    </location>
</feature>
<protein>
    <submittedName>
        <fullName evidence="2">Polysaccharide pyruvyl transferase family protein</fullName>
    </submittedName>
</protein>
<dbReference type="Proteomes" id="UP001060164">
    <property type="component" value="Chromosome"/>
</dbReference>
<dbReference type="EMBL" id="CP102290">
    <property type="protein sequence ID" value="UWP59054.1"/>
    <property type="molecule type" value="Genomic_DNA"/>
</dbReference>
<dbReference type="Pfam" id="PF04230">
    <property type="entry name" value="PS_pyruv_trans"/>
    <property type="match status" value="1"/>
</dbReference>
<organism evidence="2 3">
    <name type="scientific">Ruminococcus gauvreauii</name>
    <dbReference type="NCBI Taxonomy" id="438033"/>
    <lineage>
        <taxon>Bacteria</taxon>
        <taxon>Bacillati</taxon>
        <taxon>Bacillota</taxon>
        <taxon>Clostridia</taxon>
        <taxon>Eubacteriales</taxon>
        <taxon>Oscillospiraceae</taxon>
        <taxon>Ruminococcus</taxon>
    </lineage>
</organism>
<dbReference type="GO" id="GO:0016740">
    <property type="term" value="F:transferase activity"/>
    <property type="evidence" value="ECO:0007669"/>
    <property type="project" value="UniProtKB-KW"/>
</dbReference>
<dbReference type="RefSeq" id="WP_049898479.1">
    <property type="nucleotide sequence ID" value="NZ_CABLBR010000046.1"/>
</dbReference>
<keyword evidence="2" id="KW-0808">Transferase</keyword>